<sequence>MSFSADVPRDLQAALRPFPTLSVAIEGQTLRVVMNEPFVQRRTYEAIASAYCTSAARSTRRPWGGLPLKGIEVVNVTQAQGFGFSGTVVDCARWAKLPPDATEAFVDQRTRPLQRQ</sequence>
<dbReference type="EMBL" id="RSED01000030">
    <property type="protein sequence ID" value="RRS00995.1"/>
    <property type="molecule type" value="Genomic_DNA"/>
</dbReference>
<proteinExistence type="predicted"/>
<protein>
    <submittedName>
        <fullName evidence="1">Uncharacterized protein</fullName>
    </submittedName>
</protein>
<dbReference type="Proteomes" id="UP000269265">
    <property type="component" value="Unassembled WGS sequence"/>
</dbReference>
<evidence type="ECO:0000313" key="2">
    <source>
        <dbReference type="Proteomes" id="UP000269265"/>
    </source>
</evidence>
<gene>
    <name evidence="1" type="ORF">EIP75_22335</name>
</gene>
<comment type="caution">
    <text evidence="1">The sequence shown here is derived from an EMBL/GenBank/DDBJ whole genome shotgun (WGS) entry which is preliminary data.</text>
</comment>
<reference evidence="1 2" key="1">
    <citation type="submission" date="2018-12" db="EMBL/GenBank/DDBJ databases">
        <title>The whole draft genome of Aquabacterium sp. SJQ9.</title>
        <authorList>
            <person name="Sun L."/>
            <person name="Gao X."/>
            <person name="Chen W."/>
            <person name="Huang K."/>
        </authorList>
    </citation>
    <scope>NUCLEOTIDE SEQUENCE [LARGE SCALE GENOMIC DNA]</scope>
    <source>
        <strain evidence="1 2">SJQ9</strain>
    </source>
</reference>
<evidence type="ECO:0000313" key="1">
    <source>
        <dbReference type="EMBL" id="RRS00995.1"/>
    </source>
</evidence>
<dbReference type="RefSeq" id="WP_125245417.1">
    <property type="nucleotide sequence ID" value="NZ_RSED01000030.1"/>
</dbReference>
<dbReference type="AlphaFoldDB" id="A0A426V297"/>
<keyword evidence="2" id="KW-1185">Reference proteome</keyword>
<accession>A0A426V297</accession>
<organism evidence="1 2">
    <name type="scientific">Aquabacterium soli</name>
    <dbReference type="NCBI Taxonomy" id="2493092"/>
    <lineage>
        <taxon>Bacteria</taxon>
        <taxon>Pseudomonadati</taxon>
        <taxon>Pseudomonadota</taxon>
        <taxon>Betaproteobacteria</taxon>
        <taxon>Burkholderiales</taxon>
        <taxon>Aquabacterium</taxon>
    </lineage>
</organism>
<name>A0A426V297_9BURK</name>